<dbReference type="Proteomes" id="UP001470288">
    <property type="component" value="Unassembled WGS sequence"/>
</dbReference>
<evidence type="ECO:0000313" key="1">
    <source>
        <dbReference type="EMBL" id="MEQ2577685.1"/>
    </source>
</evidence>
<name>A0ABV1HYP6_9FIRM</name>
<organism evidence="1 2">
    <name type="scientific">Hominiventricola aquisgranensis</name>
    <dbReference type="NCBI Taxonomy" id="3133164"/>
    <lineage>
        <taxon>Bacteria</taxon>
        <taxon>Bacillati</taxon>
        <taxon>Bacillota</taxon>
        <taxon>Clostridia</taxon>
        <taxon>Lachnospirales</taxon>
        <taxon>Lachnospiraceae</taxon>
        <taxon>Hominiventricola</taxon>
    </lineage>
</organism>
<sequence length="96" mass="11140">MDKFIPIDKQSKKKQKEFYAKQRGTWGTFNPVTRTVPNGKAYNRNKLKQEDRRSGRLSYGKQDSLPLFVWLSIEVACENCPTSDSLYLHLLLDTTV</sequence>
<keyword evidence="2" id="KW-1185">Reference proteome</keyword>
<comment type="caution">
    <text evidence="1">The sequence shown here is derived from an EMBL/GenBank/DDBJ whole genome shotgun (WGS) entry which is preliminary data.</text>
</comment>
<accession>A0ABV1HYP6</accession>
<dbReference type="EMBL" id="JBBMFC010000003">
    <property type="protein sequence ID" value="MEQ2577685.1"/>
    <property type="molecule type" value="Genomic_DNA"/>
</dbReference>
<proteinExistence type="predicted"/>
<dbReference type="RefSeq" id="WP_147356680.1">
    <property type="nucleotide sequence ID" value="NZ_JBBMFC010000003.1"/>
</dbReference>
<protein>
    <submittedName>
        <fullName evidence="1">Uncharacterized protein</fullName>
    </submittedName>
</protein>
<reference evidence="1 2" key="1">
    <citation type="submission" date="2024-03" db="EMBL/GenBank/DDBJ databases">
        <title>Human intestinal bacterial collection.</title>
        <authorList>
            <person name="Pauvert C."/>
            <person name="Hitch T.C.A."/>
            <person name="Clavel T."/>
        </authorList>
    </citation>
    <scope>NUCLEOTIDE SEQUENCE [LARGE SCALE GENOMIC DNA]</scope>
    <source>
        <strain evidence="1 2">CLA-AA-H78B</strain>
    </source>
</reference>
<gene>
    <name evidence="1" type="ORF">WMO62_02360</name>
</gene>
<evidence type="ECO:0000313" key="2">
    <source>
        <dbReference type="Proteomes" id="UP001470288"/>
    </source>
</evidence>